<dbReference type="AlphaFoldDB" id="A0A518E3A6"/>
<proteinExistence type="predicted"/>
<dbReference type="Pfam" id="PF04525">
    <property type="entry name" value="LOR"/>
    <property type="match status" value="1"/>
</dbReference>
<sequence>MNGHDALEFTIRRKVFSLFGAQFHIYNADTELIGYCKQKAFKLKEDIRVYTDETCNTEMLRIAARSVIDFSAAYDVIQSSTNTKLGVMRRAGMKSILRDEWSVLNPEEMEVGKIKEDSTGMALVRRFVPGGKLFPQKFSYTDAQSQQHAEAFTHFNPFIHRMTIRSYPTNPLDPMMMVAAGVLLMAIEGRQKG</sequence>
<evidence type="ECO:0008006" key="3">
    <source>
        <dbReference type="Google" id="ProtNLM"/>
    </source>
</evidence>
<gene>
    <name evidence="1" type="ORF">Pla8534_64210</name>
</gene>
<evidence type="ECO:0000313" key="1">
    <source>
        <dbReference type="EMBL" id="QDU98552.1"/>
    </source>
</evidence>
<dbReference type="RefSeq" id="WP_145057903.1">
    <property type="nucleotide sequence ID" value="NZ_CP036433.1"/>
</dbReference>
<dbReference type="EMBL" id="CP036433">
    <property type="protein sequence ID" value="QDU98552.1"/>
    <property type="molecule type" value="Genomic_DNA"/>
</dbReference>
<dbReference type="InterPro" id="IPR007612">
    <property type="entry name" value="LOR"/>
</dbReference>
<organism evidence="1 2">
    <name type="scientific">Lignipirellula cremea</name>
    <dbReference type="NCBI Taxonomy" id="2528010"/>
    <lineage>
        <taxon>Bacteria</taxon>
        <taxon>Pseudomonadati</taxon>
        <taxon>Planctomycetota</taxon>
        <taxon>Planctomycetia</taxon>
        <taxon>Pirellulales</taxon>
        <taxon>Pirellulaceae</taxon>
        <taxon>Lignipirellula</taxon>
    </lineage>
</organism>
<protein>
    <recommendedName>
        <fullName evidence="3">Tubby C 2</fullName>
    </recommendedName>
</protein>
<reference evidence="1 2" key="1">
    <citation type="submission" date="2019-02" db="EMBL/GenBank/DDBJ databases">
        <title>Deep-cultivation of Planctomycetes and their phenomic and genomic characterization uncovers novel biology.</title>
        <authorList>
            <person name="Wiegand S."/>
            <person name="Jogler M."/>
            <person name="Boedeker C."/>
            <person name="Pinto D."/>
            <person name="Vollmers J."/>
            <person name="Rivas-Marin E."/>
            <person name="Kohn T."/>
            <person name="Peeters S.H."/>
            <person name="Heuer A."/>
            <person name="Rast P."/>
            <person name="Oberbeckmann S."/>
            <person name="Bunk B."/>
            <person name="Jeske O."/>
            <person name="Meyerdierks A."/>
            <person name="Storesund J.E."/>
            <person name="Kallscheuer N."/>
            <person name="Luecker S."/>
            <person name="Lage O.M."/>
            <person name="Pohl T."/>
            <person name="Merkel B.J."/>
            <person name="Hornburger P."/>
            <person name="Mueller R.-W."/>
            <person name="Bruemmer F."/>
            <person name="Labrenz M."/>
            <person name="Spormann A.M."/>
            <person name="Op den Camp H."/>
            <person name="Overmann J."/>
            <person name="Amann R."/>
            <person name="Jetten M.S.M."/>
            <person name="Mascher T."/>
            <person name="Medema M.H."/>
            <person name="Devos D.P."/>
            <person name="Kaster A.-K."/>
            <person name="Ovreas L."/>
            <person name="Rohde M."/>
            <person name="Galperin M.Y."/>
            <person name="Jogler C."/>
        </authorList>
    </citation>
    <scope>NUCLEOTIDE SEQUENCE [LARGE SCALE GENOMIC DNA]</scope>
    <source>
        <strain evidence="1 2">Pla85_3_4</strain>
    </source>
</reference>
<dbReference type="Proteomes" id="UP000317648">
    <property type="component" value="Chromosome"/>
</dbReference>
<dbReference type="OrthoDB" id="572274at2"/>
<name>A0A518E3A6_9BACT</name>
<accession>A0A518E3A6</accession>
<keyword evidence="2" id="KW-1185">Reference proteome</keyword>
<evidence type="ECO:0000313" key="2">
    <source>
        <dbReference type="Proteomes" id="UP000317648"/>
    </source>
</evidence>
<dbReference type="KEGG" id="lcre:Pla8534_64210"/>